<protein>
    <submittedName>
        <fullName evidence="3">DNA RNA helicase</fullName>
    </submittedName>
</protein>
<dbReference type="InterPro" id="IPR050742">
    <property type="entry name" value="Helicase_Restrict-Modif_Enz"/>
</dbReference>
<dbReference type="Gene3D" id="3.40.50.300">
    <property type="entry name" value="P-loop containing nucleotide triphosphate hydrolases"/>
    <property type="match status" value="2"/>
</dbReference>
<dbReference type="Proteomes" id="UP000051451">
    <property type="component" value="Unassembled WGS sequence"/>
</dbReference>
<dbReference type="PATRIC" id="fig|1423750.3.peg.923"/>
<comment type="caution">
    <text evidence="3">The sequence shown here is derived from an EMBL/GenBank/DDBJ whole genome shotgun (WGS) entry which is preliminary data.</text>
</comment>
<feature type="domain" description="Helicase C-terminal" evidence="2">
    <location>
        <begin position="430"/>
        <end position="584"/>
    </location>
</feature>
<dbReference type="OrthoDB" id="9802848at2"/>
<dbReference type="InterPro" id="IPR027417">
    <property type="entry name" value="P-loop_NTPase"/>
</dbReference>
<keyword evidence="3" id="KW-0378">Hydrolase</keyword>
<dbReference type="Gene3D" id="3.30.870.10">
    <property type="entry name" value="Endonuclease Chain A"/>
    <property type="match status" value="1"/>
</dbReference>
<dbReference type="GeneID" id="98318926"/>
<dbReference type="RefSeq" id="WP_057871657.1">
    <property type="nucleotide sequence ID" value="NZ_AZGB01000016.1"/>
</dbReference>
<evidence type="ECO:0000313" key="4">
    <source>
        <dbReference type="Proteomes" id="UP000051451"/>
    </source>
</evidence>
<reference evidence="3 4" key="1">
    <citation type="journal article" date="2015" name="Genome Announc.">
        <title>Expanding the biotechnology potential of lactobacilli through comparative genomics of 213 strains and associated genera.</title>
        <authorList>
            <person name="Sun Z."/>
            <person name="Harris H.M."/>
            <person name="McCann A."/>
            <person name="Guo C."/>
            <person name="Argimon S."/>
            <person name="Zhang W."/>
            <person name="Yang X."/>
            <person name="Jeffery I.B."/>
            <person name="Cooney J.C."/>
            <person name="Kagawa T.F."/>
            <person name="Liu W."/>
            <person name="Song Y."/>
            <person name="Salvetti E."/>
            <person name="Wrobel A."/>
            <person name="Rasinkangas P."/>
            <person name="Parkhill J."/>
            <person name="Rea M.C."/>
            <person name="O'Sullivan O."/>
            <person name="Ritari J."/>
            <person name="Douillard F.P."/>
            <person name="Paul Ross R."/>
            <person name="Yang R."/>
            <person name="Briner A.E."/>
            <person name="Felis G.E."/>
            <person name="de Vos W.M."/>
            <person name="Barrangou R."/>
            <person name="Klaenhammer T.R."/>
            <person name="Caufield P.W."/>
            <person name="Cui Y."/>
            <person name="Zhang H."/>
            <person name="O'Toole P.W."/>
        </authorList>
    </citation>
    <scope>NUCLEOTIDE SEQUENCE [LARGE SCALE GENOMIC DNA]</scope>
    <source>
        <strain evidence="3 4">DSM 18630</strain>
    </source>
</reference>
<keyword evidence="3" id="KW-0547">Nucleotide-binding</keyword>
<sequence length="965" mass="110332">MEFKQIITQAALAGLAGTDQADVSAYTPQLLSNTDQETIWEHLRTQLQQCSDFVFAVAFITADMLPPFKAVMADLAAKKVHGRLITSDYLSFNQPDTLAELLKIPNLTTKIAPLAGFHAKGYWFEHRQPDYQTLIIGSANFTRSALLKNYEWSLELNSLNQGKLVIQLRQKINQLWQQSHLLTPTWLNDYRQRWQAAQQQHSPTVKATEELAPITPNQMQQAALQQLAALRQTGAQRGLVISATGTGKTYLGAFDVKQTAPKRMLFVAHREQILRKAKASFQRVLGGPSTDYGFLSGTKQQPTAKYLFATVQTLAQPIVMQQFEPQTFDYLLIDEAHRSVAASYQRLLDYFQPRFCLGMTATPERTDDYSIFQLFDYNIAYEIRLQDALAAGMLCPFHYIGLQDYEYQGQLLTDKAPLRQLAAPARVTYLLQQLEYYSYSGAQVHGLIFCSRRDEAVELAQALTTQGHPAQALDGTTTISRRERLVKQLEQGKIEYLVTVDVFNEGVDIPCVNQVVMLRNTQSQIVFLQQLGRGLRKFPGKKYLTVLDFIGNYRNNYLIPLALTEDHSLNKDQARSTLALEPIMGLSTITFTEIARQQIYASLQRVKLDGFIKLRQVYQQLQQRLGRIPLLTDFAQQQQLDVQVFAENNQIDNYYQFLNKMKAPQPMLTKQQASWLTFVTQELLNGKRRHELILLQALSHQPQLTQVEYQRLLEQQGCQTDSAVLDSVKGILSLTFFQVKAGKKLQADKYGGQPLINWDRTGYRLAPTLWQQLQSGAWFKRLWQDVLTAGLLRAKQYQAGQAFTLYQKYTRKDVCRLLDWPLDVSAPMYGYRVDDTACPMFVTYQNDAEKNARSGAYVNYFLSPDTIRWYTRSPRHLDSVEVQKLLARDDHGHFRIPIYLFIKRSDAEGKDFYYVGRCQILPASVHEVELSFPGKKKRAAVALDLQLNQPLSYKMYRLIIGKNLN</sequence>
<keyword evidence="3" id="KW-0347">Helicase</keyword>
<dbReference type="CDD" id="cd18032">
    <property type="entry name" value="DEXHc_RE_I_III_res"/>
    <property type="match status" value="1"/>
</dbReference>
<dbReference type="GO" id="GO:0003677">
    <property type="term" value="F:DNA binding"/>
    <property type="evidence" value="ECO:0007669"/>
    <property type="project" value="InterPro"/>
</dbReference>
<organism evidence="3 4">
    <name type="scientific">Liquorilactobacillus ghanensis DSM 18630</name>
    <dbReference type="NCBI Taxonomy" id="1423750"/>
    <lineage>
        <taxon>Bacteria</taxon>
        <taxon>Bacillati</taxon>
        <taxon>Bacillota</taxon>
        <taxon>Bacilli</taxon>
        <taxon>Lactobacillales</taxon>
        <taxon>Lactobacillaceae</taxon>
        <taxon>Liquorilactobacillus</taxon>
    </lineage>
</organism>
<dbReference type="PANTHER" id="PTHR47396:SF1">
    <property type="entry name" value="ATP-DEPENDENT HELICASE IRC3-RELATED"/>
    <property type="match status" value="1"/>
</dbReference>
<dbReference type="InterPro" id="IPR025202">
    <property type="entry name" value="PLD-like_dom"/>
</dbReference>
<accession>A0A0R1VJK7</accession>
<evidence type="ECO:0000313" key="3">
    <source>
        <dbReference type="EMBL" id="KRM06032.1"/>
    </source>
</evidence>
<dbReference type="Pfam" id="PF13091">
    <property type="entry name" value="PLDc_2"/>
    <property type="match status" value="1"/>
</dbReference>
<evidence type="ECO:0000259" key="2">
    <source>
        <dbReference type="PROSITE" id="PS51194"/>
    </source>
</evidence>
<dbReference type="GO" id="GO:0005524">
    <property type="term" value="F:ATP binding"/>
    <property type="evidence" value="ECO:0007669"/>
    <property type="project" value="InterPro"/>
</dbReference>
<dbReference type="CDD" id="cd18799">
    <property type="entry name" value="SF2_C_EcoAI-like"/>
    <property type="match status" value="1"/>
</dbReference>
<dbReference type="SUPFAM" id="SSF52540">
    <property type="entry name" value="P-loop containing nucleoside triphosphate hydrolases"/>
    <property type="match status" value="1"/>
</dbReference>
<dbReference type="GO" id="GO:0004386">
    <property type="term" value="F:helicase activity"/>
    <property type="evidence" value="ECO:0007669"/>
    <property type="project" value="UniProtKB-KW"/>
</dbReference>
<dbReference type="SUPFAM" id="SSF56024">
    <property type="entry name" value="Phospholipase D/nuclease"/>
    <property type="match status" value="1"/>
</dbReference>
<dbReference type="Pfam" id="PF04851">
    <property type="entry name" value="ResIII"/>
    <property type="match status" value="1"/>
</dbReference>
<keyword evidence="4" id="KW-1185">Reference proteome</keyword>
<dbReference type="Pfam" id="PF00271">
    <property type="entry name" value="Helicase_C"/>
    <property type="match status" value="1"/>
</dbReference>
<dbReference type="EMBL" id="AZGB01000016">
    <property type="protein sequence ID" value="KRM06032.1"/>
    <property type="molecule type" value="Genomic_DNA"/>
</dbReference>
<feature type="domain" description="Helicase ATP-binding" evidence="1">
    <location>
        <begin position="229"/>
        <end position="381"/>
    </location>
</feature>
<dbReference type="PROSITE" id="PS51194">
    <property type="entry name" value="HELICASE_CTER"/>
    <property type="match status" value="1"/>
</dbReference>
<dbReference type="STRING" id="1423750.FC89_GL000899"/>
<dbReference type="InterPro" id="IPR014001">
    <property type="entry name" value="Helicase_ATP-bd"/>
</dbReference>
<dbReference type="GO" id="GO:0016787">
    <property type="term" value="F:hydrolase activity"/>
    <property type="evidence" value="ECO:0007669"/>
    <property type="project" value="InterPro"/>
</dbReference>
<keyword evidence="3" id="KW-0067">ATP-binding</keyword>
<evidence type="ECO:0000259" key="1">
    <source>
        <dbReference type="PROSITE" id="PS51192"/>
    </source>
</evidence>
<proteinExistence type="predicted"/>
<dbReference type="SMART" id="SM00490">
    <property type="entry name" value="HELICc"/>
    <property type="match status" value="1"/>
</dbReference>
<dbReference type="Pfam" id="PF11907">
    <property type="entry name" value="DUF3427"/>
    <property type="match status" value="1"/>
</dbReference>
<gene>
    <name evidence="3" type="ORF">FC89_GL000899</name>
</gene>
<dbReference type="GO" id="GO:0005829">
    <property type="term" value="C:cytosol"/>
    <property type="evidence" value="ECO:0007669"/>
    <property type="project" value="TreeGrafter"/>
</dbReference>
<dbReference type="CDD" id="cd09204">
    <property type="entry name" value="PLDc_N_DEXD_b2"/>
    <property type="match status" value="1"/>
</dbReference>
<dbReference type="AlphaFoldDB" id="A0A0R1VJK7"/>
<dbReference type="InterPro" id="IPR058403">
    <property type="entry name" value="DUF8090"/>
</dbReference>
<dbReference type="PROSITE" id="PS51192">
    <property type="entry name" value="HELICASE_ATP_BIND_1"/>
    <property type="match status" value="1"/>
</dbReference>
<dbReference type="Pfam" id="PF26350">
    <property type="entry name" value="DUF8090"/>
    <property type="match status" value="1"/>
</dbReference>
<dbReference type="PANTHER" id="PTHR47396">
    <property type="entry name" value="TYPE I RESTRICTION ENZYME ECOKI R PROTEIN"/>
    <property type="match status" value="1"/>
</dbReference>
<dbReference type="InterPro" id="IPR001650">
    <property type="entry name" value="Helicase_C-like"/>
</dbReference>
<dbReference type="SMART" id="SM00487">
    <property type="entry name" value="DEXDc"/>
    <property type="match status" value="1"/>
</dbReference>
<dbReference type="InterPro" id="IPR006935">
    <property type="entry name" value="Helicase/UvrB_N"/>
</dbReference>
<dbReference type="InterPro" id="IPR021835">
    <property type="entry name" value="DUF3427"/>
</dbReference>
<name>A0A0R1VJK7_9LACO</name>